<dbReference type="HOGENOM" id="CLU_823074_0_0_9"/>
<organism evidence="2 3">
    <name type="scientific">Carnobacterium maltaromaticum LMA28</name>
    <dbReference type="NCBI Taxonomy" id="1234679"/>
    <lineage>
        <taxon>Bacteria</taxon>
        <taxon>Bacillati</taxon>
        <taxon>Bacillota</taxon>
        <taxon>Bacilli</taxon>
        <taxon>Lactobacillales</taxon>
        <taxon>Carnobacteriaceae</taxon>
        <taxon>Carnobacterium</taxon>
    </lineage>
</organism>
<evidence type="ECO:0000256" key="1">
    <source>
        <dbReference type="SAM" id="Phobius"/>
    </source>
</evidence>
<protein>
    <submittedName>
        <fullName evidence="2">Uncharacterized protein</fullName>
    </submittedName>
</protein>
<keyword evidence="1" id="KW-0812">Transmembrane</keyword>
<sequence length="337" mass="38987">MGKFQFIKKVEQMITPKDTATLQVMAPLSKLIPKRFQNAVMNYSAQKNPYMGFVVEPYSTFLCYEILDLKWAESLIPDDFELIKTKIFSDGEPKYYMIFGTFNVHTSAFWGTRLEVNIIAKNNKTNLLSWVIIDYDTNTLSHDKLNGVVESTTEKVVFTTDYEGTIIADIENKEKERSLIFDLSTQNSTEKLLDSRLWLEGNLSVAYGRDISQNTNEAFSLKFNQKEVEKGYRVPLKQVNIIKNNWFGGLCQNEPDEVVYFPYAQHYLSDSPGYYSDIRSQEQMVEAYENLVLDSIPDYSSEIHRKTIKVAVVFNVFFVSTLIFLLLKKEMINRIIS</sequence>
<dbReference type="AlphaFoldDB" id="K8E410"/>
<dbReference type="KEGG" id="cml:BN424_1629"/>
<keyword evidence="3" id="KW-1185">Reference proteome</keyword>
<dbReference type="RefSeq" id="WP_015076325.1">
    <property type="nucleotide sequence ID" value="NC_019425.2"/>
</dbReference>
<evidence type="ECO:0000313" key="3">
    <source>
        <dbReference type="Proteomes" id="UP000000212"/>
    </source>
</evidence>
<keyword evidence="1" id="KW-0472">Membrane</keyword>
<evidence type="ECO:0000313" key="2">
    <source>
        <dbReference type="EMBL" id="CCO11070.2"/>
    </source>
</evidence>
<dbReference type="Proteomes" id="UP000000212">
    <property type="component" value="Chromosome"/>
</dbReference>
<feature type="transmembrane region" description="Helical" evidence="1">
    <location>
        <begin position="308"/>
        <end position="327"/>
    </location>
</feature>
<dbReference type="eggNOG" id="ENOG5032XUB">
    <property type="taxonomic scope" value="Bacteria"/>
</dbReference>
<proteinExistence type="predicted"/>
<dbReference type="EMBL" id="HE999757">
    <property type="protein sequence ID" value="CCO11070.2"/>
    <property type="molecule type" value="Genomic_DNA"/>
</dbReference>
<accession>K8E410</accession>
<reference evidence="3" key="1">
    <citation type="journal article" date="2013" name="Genome Announc.">
        <title>Complete Chromosome Sequence of Carnobacterium maltaromaticum LMA 28.</title>
        <authorList>
            <person name="Cailliez-Grimal C."/>
            <person name="Chaillou S."/>
            <person name="Anba-Mondoloni J."/>
            <person name="Loux V."/>
            <person name="Afzal M.I."/>
            <person name="Rahman A."/>
            <person name="Kergourlay G."/>
            <person name="Champomier-Verges M.C."/>
            <person name="Zagorec M."/>
            <person name="Dalgaard P."/>
            <person name="Leisner J.J."/>
            <person name="Prevost H."/>
            <person name="Revol-Junelles A.M."/>
            <person name="Borges F."/>
        </authorList>
    </citation>
    <scope>NUCLEOTIDE SEQUENCE</scope>
    <source>
        <strain evidence="3">LMA28</strain>
    </source>
</reference>
<keyword evidence="1" id="KW-1133">Transmembrane helix</keyword>
<name>K8E410_CARML</name>
<gene>
    <name evidence="2" type="ORF">BN424_1629</name>
</gene>
<dbReference type="STRING" id="1234679.BN424_1629"/>